<dbReference type="GO" id="GO:0008270">
    <property type="term" value="F:zinc ion binding"/>
    <property type="evidence" value="ECO:0007669"/>
    <property type="project" value="UniProtKB-KW"/>
</dbReference>
<dbReference type="SMART" id="SM00709">
    <property type="entry name" value="Zpr1"/>
    <property type="match status" value="2"/>
</dbReference>
<feature type="domain" description="Zinc finger ZPR1-type" evidence="7">
    <location>
        <begin position="241"/>
        <end position="402"/>
    </location>
</feature>
<evidence type="ECO:0000313" key="9">
    <source>
        <dbReference type="Proteomes" id="UP000507470"/>
    </source>
</evidence>
<dbReference type="Gene3D" id="2.20.25.420">
    <property type="entry name" value="ZPR1, zinc finger domain"/>
    <property type="match status" value="2"/>
</dbReference>
<dbReference type="EMBL" id="CACVKT020005563">
    <property type="protein sequence ID" value="CAC5395721.1"/>
    <property type="molecule type" value="Genomic_DNA"/>
</dbReference>
<dbReference type="InterPro" id="IPR004457">
    <property type="entry name" value="Znf_ZPR1"/>
</dbReference>
<dbReference type="InterPro" id="IPR040141">
    <property type="entry name" value="ZPR1"/>
</dbReference>
<keyword evidence="4" id="KW-0863">Zinc-finger</keyword>
<dbReference type="Gene3D" id="2.60.120.1040">
    <property type="entry name" value="ZPR1, A/B domain"/>
    <property type="match status" value="2"/>
</dbReference>
<dbReference type="InterPro" id="IPR056180">
    <property type="entry name" value="ZPR1_jr_dom"/>
</dbReference>
<sequence length="440" mass="49300">MANSDEKLKAETSKSLFRDITADDETPEVMEIESLCFKCENNGLTRLFLTRIPFFKDVIVSSFTCDNCGYHNSELQPGGRIQDKGVKYTVNIQNKKDLNRQVVQTNTATIAIPKLEFENPPNKGALTTVEGIIQRAVEGLSQDQPLRKIQHPEIAAQIDEFIVKLNELLLLKEPFDLVLTDPSGNSYIENLYPFTDPQMKISHYNRSKADNENLGLSQDAEQEMKENEKFDAKGEVATFETNCPSCNELCSTNIKVVDIPHFKEVIIMATNCDKCGHRDNEVKGGSGIEPKGKKITLKITDVSDMNRDVLKSETASLSIPELDFSTGMGTLGGKFTTVEGILLAIKDQLKDSNPFFRGDSSEENLKGKIGEFCDKIDEIIEGKRLGIHFVLDDATGNSYLQNVYAPDDDPEMVIEMYDRTFEQNEELGLNDMKTENYKSS</sequence>
<evidence type="ECO:0000256" key="4">
    <source>
        <dbReference type="ARBA" id="ARBA00022771"/>
    </source>
</evidence>
<keyword evidence="2" id="KW-0479">Metal-binding</keyword>
<accession>A0A6J8CJ09</accession>
<dbReference type="AlphaFoldDB" id="A0A6J8CJ09"/>
<evidence type="ECO:0000256" key="2">
    <source>
        <dbReference type="ARBA" id="ARBA00022723"/>
    </source>
</evidence>
<dbReference type="Proteomes" id="UP000507470">
    <property type="component" value="Unassembled WGS sequence"/>
</dbReference>
<dbReference type="InterPro" id="IPR042452">
    <property type="entry name" value="ZPR1_Znf1/2"/>
</dbReference>
<dbReference type="FunFam" id="2.60.120.1040:FF:000001">
    <property type="entry name" value="Zinc finger protein ZPR1"/>
    <property type="match status" value="1"/>
</dbReference>
<dbReference type="PANTHER" id="PTHR10876">
    <property type="entry name" value="ZINC FINGER PROTEIN ZPR1"/>
    <property type="match status" value="1"/>
</dbReference>
<organism evidence="8 9">
    <name type="scientific">Mytilus coruscus</name>
    <name type="common">Sea mussel</name>
    <dbReference type="NCBI Taxonomy" id="42192"/>
    <lineage>
        <taxon>Eukaryota</taxon>
        <taxon>Metazoa</taxon>
        <taxon>Spiralia</taxon>
        <taxon>Lophotrochozoa</taxon>
        <taxon>Mollusca</taxon>
        <taxon>Bivalvia</taxon>
        <taxon>Autobranchia</taxon>
        <taxon>Pteriomorphia</taxon>
        <taxon>Mytilida</taxon>
        <taxon>Mytiloidea</taxon>
        <taxon>Mytilidae</taxon>
        <taxon>Mytilinae</taxon>
        <taxon>Mytilus</taxon>
    </lineage>
</organism>
<dbReference type="OrthoDB" id="308464at2759"/>
<dbReference type="FunFam" id="2.20.25.420:FF:000001">
    <property type="entry name" value="Zinc finger protein ZPR1"/>
    <property type="match status" value="1"/>
</dbReference>
<evidence type="ECO:0000256" key="5">
    <source>
        <dbReference type="ARBA" id="ARBA00022833"/>
    </source>
</evidence>
<comment type="similarity">
    <text evidence="1">Belongs to the ZPR1 family.</text>
</comment>
<keyword evidence="5" id="KW-0862">Zinc</keyword>
<evidence type="ECO:0000256" key="1">
    <source>
        <dbReference type="ARBA" id="ARBA00008354"/>
    </source>
</evidence>
<proteinExistence type="inferred from homology"/>
<dbReference type="Pfam" id="PF03367">
    <property type="entry name" value="Zn_ribbon_ZPR1"/>
    <property type="match status" value="2"/>
</dbReference>
<feature type="domain" description="Zinc finger ZPR1-type" evidence="7">
    <location>
        <begin position="34"/>
        <end position="190"/>
    </location>
</feature>
<dbReference type="Pfam" id="PF22794">
    <property type="entry name" value="jr-ZPR1"/>
    <property type="match status" value="2"/>
</dbReference>
<evidence type="ECO:0000256" key="3">
    <source>
        <dbReference type="ARBA" id="ARBA00022737"/>
    </source>
</evidence>
<name>A0A6J8CJ09_MYTCO</name>
<protein>
    <recommendedName>
        <fullName evidence="6">Zinc finger protein ZPR1</fullName>
    </recommendedName>
</protein>
<evidence type="ECO:0000313" key="8">
    <source>
        <dbReference type="EMBL" id="CAC5395721.1"/>
    </source>
</evidence>
<dbReference type="GO" id="GO:0048731">
    <property type="term" value="P:system development"/>
    <property type="evidence" value="ECO:0007669"/>
    <property type="project" value="UniProtKB-ARBA"/>
</dbReference>
<dbReference type="InterPro" id="IPR042451">
    <property type="entry name" value="ZPR1_A/B_dom"/>
</dbReference>
<dbReference type="FunFam" id="2.20.25.420:FF:000003">
    <property type="entry name" value="zinc finger protein ZPR1"/>
    <property type="match status" value="1"/>
</dbReference>
<keyword evidence="9" id="KW-1185">Reference proteome</keyword>
<evidence type="ECO:0000259" key="7">
    <source>
        <dbReference type="SMART" id="SM00709"/>
    </source>
</evidence>
<keyword evidence="3" id="KW-0677">Repeat</keyword>
<dbReference type="PANTHER" id="PTHR10876:SF0">
    <property type="entry name" value="ZINC FINGER PROTEIN ZPR1"/>
    <property type="match status" value="1"/>
</dbReference>
<evidence type="ECO:0000256" key="6">
    <source>
        <dbReference type="ARBA" id="ARBA00074960"/>
    </source>
</evidence>
<gene>
    <name evidence="8" type="ORF">MCOR_30359</name>
</gene>
<reference evidence="8 9" key="1">
    <citation type="submission" date="2020-06" db="EMBL/GenBank/DDBJ databases">
        <authorList>
            <person name="Li R."/>
            <person name="Bekaert M."/>
        </authorList>
    </citation>
    <scope>NUCLEOTIDE SEQUENCE [LARGE SCALE GENOMIC DNA]</scope>
    <source>
        <strain evidence="9">wild</strain>
    </source>
</reference>
<dbReference type="FunFam" id="2.60.120.1040:FF:000003">
    <property type="entry name" value="Zinc finger protein zpr1"/>
    <property type="match status" value="1"/>
</dbReference>
<dbReference type="GO" id="GO:0005634">
    <property type="term" value="C:nucleus"/>
    <property type="evidence" value="ECO:0007669"/>
    <property type="project" value="TreeGrafter"/>
</dbReference>
<dbReference type="NCBIfam" id="TIGR00310">
    <property type="entry name" value="ZPR1_znf"/>
    <property type="match status" value="2"/>
</dbReference>